<feature type="signal peptide" evidence="1">
    <location>
        <begin position="1"/>
        <end position="23"/>
    </location>
</feature>
<evidence type="ECO:0000313" key="2">
    <source>
        <dbReference type="EMBL" id="MEB4589554.1"/>
    </source>
</evidence>
<reference evidence="2 3" key="2">
    <citation type="submission" date="2024-01" db="EMBL/GenBank/DDBJ databases">
        <authorList>
            <person name="Xie X."/>
        </authorList>
    </citation>
    <scope>NUCLEOTIDE SEQUENCE [LARGE SCALE GENOMIC DNA]</scope>
    <source>
        <strain evidence="2">SCUT-1</strain>
    </source>
</reference>
<accession>A0ABU6CRU2</accession>
<evidence type="ECO:0000256" key="1">
    <source>
        <dbReference type="SAM" id="SignalP"/>
    </source>
</evidence>
<dbReference type="EMBL" id="JAYMYJ010000012">
    <property type="protein sequence ID" value="MEB4589554.1"/>
    <property type="molecule type" value="Genomic_DNA"/>
</dbReference>
<sequence>MRLSKWFSVLLLSVPFFITSAFADYPTRGMSMKTVKAHYGAPYSVHKSAGPVKKRWPRITVWNYGGFSVYFERNTVLHTVVH</sequence>
<dbReference type="Proteomes" id="UP001308005">
    <property type="component" value="Unassembled WGS sequence"/>
</dbReference>
<comment type="caution">
    <text evidence="2">The sequence shown here is derived from an EMBL/GenBank/DDBJ whole genome shotgun (WGS) entry which is preliminary data.</text>
</comment>
<feature type="chain" id="PRO_5046512144" evidence="1">
    <location>
        <begin position="24"/>
        <end position="82"/>
    </location>
</feature>
<dbReference type="RefSeq" id="WP_324692745.1">
    <property type="nucleotide sequence ID" value="NZ_JAYMYJ010000012.1"/>
</dbReference>
<gene>
    <name evidence="2" type="ORF">VSS37_01045</name>
</gene>
<organism evidence="2 3">
    <name type="scientific">Candidatus Thiothrix phosphatis</name>
    <dbReference type="NCBI Taxonomy" id="3112415"/>
    <lineage>
        <taxon>Bacteria</taxon>
        <taxon>Pseudomonadati</taxon>
        <taxon>Pseudomonadota</taxon>
        <taxon>Gammaproteobacteria</taxon>
        <taxon>Thiotrichales</taxon>
        <taxon>Thiotrichaceae</taxon>
        <taxon>Thiothrix</taxon>
    </lineage>
</organism>
<protein>
    <submittedName>
        <fullName evidence="2">Uncharacterized protein</fullName>
    </submittedName>
</protein>
<proteinExistence type="predicted"/>
<name>A0ABU6CRU2_9GAMM</name>
<keyword evidence="1" id="KW-0732">Signal</keyword>
<keyword evidence="3" id="KW-1185">Reference proteome</keyword>
<evidence type="ECO:0000313" key="3">
    <source>
        <dbReference type="Proteomes" id="UP001308005"/>
    </source>
</evidence>
<reference evidence="3" key="1">
    <citation type="submission" date="2023-07" db="EMBL/GenBank/DDBJ databases">
        <title>The carbon used by Thiothrix.</title>
        <authorList>
            <person name="Chen L."/>
        </authorList>
    </citation>
    <scope>NUCLEOTIDE SEQUENCE [LARGE SCALE GENOMIC DNA]</scope>
</reference>